<protein>
    <submittedName>
        <fullName evidence="1">Uncharacterized protein</fullName>
    </submittedName>
</protein>
<comment type="caution">
    <text evidence="1">The sequence shown here is derived from an EMBL/GenBank/DDBJ whole genome shotgun (WGS) entry which is preliminary data.</text>
</comment>
<proteinExistence type="predicted"/>
<name>A0A3L6N6S3_FUSOX</name>
<accession>A0A3L6N6S3</accession>
<dbReference type="EMBL" id="MRCU01000008">
    <property type="protein sequence ID" value="RKK12998.1"/>
    <property type="molecule type" value="Genomic_DNA"/>
</dbReference>
<reference evidence="1" key="1">
    <citation type="journal article" date="2018" name="Sci. Rep.">
        <title>Characterisation of pathogen-specific regions and novel effector candidates in Fusarium oxysporum f. sp. cepae.</title>
        <authorList>
            <person name="Armitage A.D."/>
            <person name="Taylor A."/>
            <person name="Sobczyk M.K."/>
            <person name="Baxter L."/>
            <person name="Greenfield B.P."/>
            <person name="Bates H.J."/>
            <person name="Wilson F."/>
            <person name="Jackson A.C."/>
            <person name="Ott S."/>
            <person name="Harrison R.J."/>
            <person name="Clarkson J.P."/>
        </authorList>
    </citation>
    <scope>NUCLEOTIDE SEQUENCE [LARGE SCALE GENOMIC DNA]</scope>
    <source>
        <strain evidence="1">FoC_Fus2</strain>
    </source>
</reference>
<sequence>MFSGDLAYVRPATAHKRRNVMSIALHDMKPVRTHETPAECYTPDEDTSHKEIADRMLHPRNGLTRGQEATVYTLKAQLHDSALSTA</sequence>
<dbReference type="Proteomes" id="UP000270866">
    <property type="component" value="Chromosome 10"/>
</dbReference>
<organism evidence="1">
    <name type="scientific">Fusarium oxysporum f. sp. cepae</name>
    <dbReference type="NCBI Taxonomy" id="396571"/>
    <lineage>
        <taxon>Eukaryota</taxon>
        <taxon>Fungi</taxon>
        <taxon>Dikarya</taxon>
        <taxon>Ascomycota</taxon>
        <taxon>Pezizomycotina</taxon>
        <taxon>Sordariomycetes</taxon>
        <taxon>Hypocreomycetidae</taxon>
        <taxon>Hypocreales</taxon>
        <taxon>Nectriaceae</taxon>
        <taxon>Fusarium</taxon>
        <taxon>Fusarium oxysporum species complex</taxon>
    </lineage>
</organism>
<dbReference type="AlphaFoldDB" id="A0A3L6N6S3"/>
<evidence type="ECO:0000313" key="1">
    <source>
        <dbReference type="EMBL" id="RKK12998.1"/>
    </source>
</evidence>
<gene>
    <name evidence="1" type="ORF">BFJ65_g12250</name>
</gene>